<evidence type="ECO:0000313" key="6">
    <source>
        <dbReference type="Proteomes" id="UP000642920"/>
    </source>
</evidence>
<dbReference type="InterPro" id="IPR005467">
    <property type="entry name" value="His_kinase_dom"/>
</dbReference>
<dbReference type="Gene3D" id="1.10.287.130">
    <property type="match status" value="1"/>
</dbReference>
<dbReference type="InterPro" id="IPR003594">
    <property type="entry name" value="HATPase_dom"/>
</dbReference>
<dbReference type="CDD" id="cd00082">
    <property type="entry name" value="HisKA"/>
    <property type="match status" value="1"/>
</dbReference>
<dbReference type="InterPro" id="IPR004358">
    <property type="entry name" value="Sig_transdc_His_kin-like_C"/>
</dbReference>
<organism evidence="5 6">
    <name type="scientific">Marivirga atlantica</name>
    <dbReference type="NCBI Taxonomy" id="1548457"/>
    <lineage>
        <taxon>Bacteria</taxon>
        <taxon>Pseudomonadati</taxon>
        <taxon>Bacteroidota</taxon>
        <taxon>Cytophagia</taxon>
        <taxon>Cytophagales</taxon>
        <taxon>Marivirgaceae</taxon>
        <taxon>Marivirga</taxon>
    </lineage>
</organism>
<keyword evidence="5" id="KW-0418">Kinase</keyword>
<feature type="domain" description="Histidine kinase" evidence="4">
    <location>
        <begin position="193"/>
        <end position="406"/>
    </location>
</feature>
<dbReference type="PRINTS" id="PR00344">
    <property type="entry name" value="BCTRLSENSOR"/>
</dbReference>
<dbReference type="InterPro" id="IPR036890">
    <property type="entry name" value="HATPase_C_sf"/>
</dbReference>
<comment type="catalytic activity">
    <reaction evidence="1">
        <text>ATP + protein L-histidine = ADP + protein N-phospho-L-histidine.</text>
        <dbReference type="EC" id="2.7.13.3"/>
    </reaction>
</comment>
<dbReference type="AlphaFoldDB" id="A0A937A6C1"/>
<comment type="caution">
    <text evidence="5">The sequence shown here is derived from an EMBL/GenBank/DDBJ whole genome shotgun (WGS) entry which is preliminary data.</text>
</comment>
<keyword evidence="3" id="KW-0597">Phosphoprotein</keyword>
<dbReference type="SMART" id="SM00387">
    <property type="entry name" value="HATPase_c"/>
    <property type="match status" value="1"/>
</dbReference>
<evidence type="ECO:0000256" key="3">
    <source>
        <dbReference type="ARBA" id="ARBA00022553"/>
    </source>
</evidence>
<keyword evidence="6" id="KW-1185">Reference proteome</keyword>
<dbReference type="SUPFAM" id="SSF47384">
    <property type="entry name" value="Homodimeric domain of signal transducing histidine kinase"/>
    <property type="match status" value="1"/>
</dbReference>
<evidence type="ECO:0000313" key="5">
    <source>
        <dbReference type="EMBL" id="MBL0764410.1"/>
    </source>
</evidence>
<reference evidence="5" key="1">
    <citation type="submission" date="2021-01" db="EMBL/GenBank/DDBJ databases">
        <title>Marivirga sp. nov., isolated from intertidal surface sediments.</title>
        <authorList>
            <person name="Zhang M."/>
        </authorList>
    </citation>
    <scope>NUCLEOTIDE SEQUENCE</scope>
    <source>
        <strain evidence="5">SM1354</strain>
    </source>
</reference>
<evidence type="ECO:0000259" key="4">
    <source>
        <dbReference type="PROSITE" id="PS50109"/>
    </source>
</evidence>
<sequence>MEFAKKTINEEARLKTIERHLLQEDIIEQDFQGIVQLAAFICKVPSSMISIIGAEKQWFKGKVGDVEDNLAREITFCGHAINQDGLFLIEDASKDVRFHDNPLVTKYPYCRFYAGIPLKLDGHNLGTLCVLDTKPRKLDQEQIVNLKLLAEQATKLVTLRGKELELTNQNAIIKRRNNDLSVSSSVNKQMMSMISHDVRGPIGSILTYFKSKNEKLHDVDKVQKFFPLMESTLRSIYDMVENMLEWSNHINNPKVKEVDLLEVLQEVESLHASQLAFKQNKFETNLKQSTKVVCDKNALLFILRNLVGNAIKFTEEGIITVNFTEQDDDCIKISVVDTGIGMSEELLGKVRSAEKKISTSGTRQEKGSGMGLNLIQKFLQKLDSELTIESKVNQGSTFSFLLKKAV</sequence>
<dbReference type="SMART" id="SM00065">
    <property type="entry name" value="GAF"/>
    <property type="match status" value="1"/>
</dbReference>
<dbReference type="PANTHER" id="PTHR43102:SF2">
    <property type="entry name" value="GAF DOMAIN-CONTAINING PROTEIN"/>
    <property type="match status" value="1"/>
</dbReference>
<dbReference type="Proteomes" id="UP000642920">
    <property type="component" value="Unassembled WGS sequence"/>
</dbReference>
<dbReference type="EC" id="2.7.13.3" evidence="2"/>
<dbReference type="Pfam" id="PF02518">
    <property type="entry name" value="HATPase_c"/>
    <property type="match status" value="1"/>
</dbReference>
<dbReference type="RefSeq" id="WP_201917951.1">
    <property type="nucleotide sequence ID" value="NZ_JAERQG010000001.1"/>
</dbReference>
<dbReference type="Gene3D" id="3.30.565.10">
    <property type="entry name" value="Histidine kinase-like ATPase, C-terminal domain"/>
    <property type="match status" value="1"/>
</dbReference>
<dbReference type="Gene3D" id="3.30.450.40">
    <property type="match status" value="1"/>
</dbReference>
<dbReference type="InterPro" id="IPR029016">
    <property type="entry name" value="GAF-like_dom_sf"/>
</dbReference>
<keyword evidence="5" id="KW-0808">Transferase</keyword>
<protein>
    <recommendedName>
        <fullName evidence="2">histidine kinase</fullName>
        <ecNumber evidence="2">2.7.13.3</ecNumber>
    </recommendedName>
</protein>
<dbReference type="InterPro" id="IPR036097">
    <property type="entry name" value="HisK_dim/P_sf"/>
</dbReference>
<dbReference type="InterPro" id="IPR003018">
    <property type="entry name" value="GAF"/>
</dbReference>
<dbReference type="PROSITE" id="PS50109">
    <property type="entry name" value="HIS_KIN"/>
    <property type="match status" value="1"/>
</dbReference>
<dbReference type="PANTHER" id="PTHR43102">
    <property type="entry name" value="SLR1143 PROTEIN"/>
    <property type="match status" value="1"/>
</dbReference>
<dbReference type="GO" id="GO:0000155">
    <property type="term" value="F:phosphorelay sensor kinase activity"/>
    <property type="evidence" value="ECO:0007669"/>
    <property type="project" value="InterPro"/>
</dbReference>
<dbReference type="EMBL" id="JAERQG010000001">
    <property type="protein sequence ID" value="MBL0764410.1"/>
    <property type="molecule type" value="Genomic_DNA"/>
</dbReference>
<proteinExistence type="predicted"/>
<accession>A0A937A6C1</accession>
<dbReference type="InterPro" id="IPR003661">
    <property type="entry name" value="HisK_dim/P_dom"/>
</dbReference>
<dbReference type="Pfam" id="PF01590">
    <property type="entry name" value="GAF"/>
    <property type="match status" value="1"/>
</dbReference>
<evidence type="ECO:0000256" key="1">
    <source>
        <dbReference type="ARBA" id="ARBA00000085"/>
    </source>
</evidence>
<gene>
    <name evidence="5" type="ORF">JKP34_04040</name>
</gene>
<evidence type="ECO:0000256" key="2">
    <source>
        <dbReference type="ARBA" id="ARBA00012438"/>
    </source>
</evidence>
<name>A0A937A6C1_9BACT</name>
<dbReference type="SUPFAM" id="SSF55781">
    <property type="entry name" value="GAF domain-like"/>
    <property type="match status" value="1"/>
</dbReference>
<dbReference type="SUPFAM" id="SSF55874">
    <property type="entry name" value="ATPase domain of HSP90 chaperone/DNA topoisomerase II/histidine kinase"/>
    <property type="match status" value="1"/>
</dbReference>